<feature type="transmembrane region" description="Helical" evidence="6">
    <location>
        <begin position="127"/>
        <end position="146"/>
    </location>
</feature>
<dbReference type="GO" id="GO:0022857">
    <property type="term" value="F:transmembrane transporter activity"/>
    <property type="evidence" value="ECO:0007669"/>
    <property type="project" value="InterPro"/>
</dbReference>
<proteinExistence type="predicted"/>
<dbReference type="PANTHER" id="PTHR43124:SF8">
    <property type="entry name" value="INNER MEMBRANE TRANSPORT PROTEIN YDHP"/>
    <property type="match status" value="1"/>
</dbReference>
<evidence type="ECO:0000313" key="8">
    <source>
        <dbReference type="EMBL" id="QDZ11039.1"/>
    </source>
</evidence>
<gene>
    <name evidence="8" type="ORF">FPZ08_09920</name>
</gene>
<keyword evidence="5 6" id="KW-0472">Membrane</keyword>
<organism evidence="8 9">
    <name type="scientific">Devosia ginsengisoli</name>
    <dbReference type="NCBI Taxonomy" id="400770"/>
    <lineage>
        <taxon>Bacteria</taxon>
        <taxon>Pseudomonadati</taxon>
        <taxon>Pseudomonadota</taxon>
        <taxon>Alphaproteobacteria</taxon>
        <taxon>Hyphomicrobiales</taxon>
        <taxon>Devosiaceae</taxon>
        <taxon>Devosia</taxon>
    </lineage>
</organism>
<evidence type="ECO:0000256" key="1">
    <source>
        <dbReference type="ARBA" id="ARBA00004651"/>
    </source>
</evidence>
<dbReference type="PROSITE" id="PS50850">
    <property type="entry name" value="MFS"/>
    <property type="match status" value="1"/>
</dbReference>
<evidence type="ECO:0000313" key="9">
    <source>
        <dbReference type="Proteomes" id="UP000315364"/>
    </source>
</evidence>
<dbReference type="InterPro" id="IPR011701">
    <property type="entry name" value="MFS"/>
</dbReference>
<dbReference type="KEGG" id="dea:FPZ08_09920"/>
<feature type="transmembrane region" description="Helical" evidence="6">
    <location>
        <begin position="265"/>
        <end position="285"/>
    </location>
</feature>
<dbReference type="SUPFAM" id="SSF103473">
    <property type="entry name" value="MFS general substrate transporter"/>
    <property type="match status" value="1"/>
</dbReference>
<feature type="transmembrane region" description="Helical" evidence="6">
    <location>
        <begin position="237"/>
        <end position="258"/>
    </location>
</feature>
<feature type="transmembrane region" description="Helical" evidence="6">
    <location>
        <begin position="291"/>
        <end position="307"/>
    </location>
</feature>
<feature type="transmembrane region" description="Helical" evidence="6">
    <location>
        <begin position="39"/>
        <end position="58"/>
    </location>
</feature>
<dbReference type="InterPro" id="IPR036259">
    <property type="entry name" value="MFS_trans_sf"/>
</dbReference>
<evidence type="ECO:0000256" key="4">
    <source>
        <dbReference type="ARBA" id="ARBA00022989"/>
    </source>
</evidence>
<keyword evidence="9" id="KW-1185">Reference proteome</keyword>
<evidence type="ECO:0000256" key="3">
    <source>
        <dbReference type="ARBA" id="ARBA00022692"/>
    </source>
</evidence>
<protein>
    <submittedName>
        <fullName evidence="8">MFS transporter</fullName>
    </submittedName>
</protein>
<name>A0A5B8LT47_9HYPH</name>
<evidence type="ECO:0000256" key="6">
    <source>
        <dbReference type="SAM" id="Phobius"/>
    </source>
</evidence>
<dbReference type="Proteomes" id="UP000315364">
    <property type="component" value="Chromosome"/>
</dbReference>
<sequence>MSLPLIALFLAAFAFGTAEFVIAGVLPDVALGLGVSIPVAGYLVTSYAIGIAIGGPLLAVATKKMSRKTLILLLGAIFTIGQALCAVAPNFELLLAARVLVSVVHGTYFGIAAIVAVGLVPADKRGFAVALILSGLTVSNILGVPGGTAIGNALGWRATFWAVGALGLVSTLAIAIFLPANTGETATGGSFLREFKALARQQIVTSLAIALLTMIGQYSLFTYIAPLLLEVTGLDAATLPWMLLLYGVGSTIGVFIGGRLADWKLMPSLIGILATQAVAFTIVYLVSPNPWIMTVAVLFWGGVNFAFGSPLQSRILAWAADAPNLASALIPSCFNIGIAIGAVLGGTLLEAGFGYRNLPLIGTAALVLALLIAIGSYLAELRDTPAIPDAAE</sequence>
<feature type="transmembrane region" description="Helical" evidence="6">
    <location>
        <begin position="203"/>
        <end position="225"/>
    </location>
</feature>
<dbReference type="GO" id="GO:0005886">
    <property type="term" value="C:plasma membrane"/>
    <property type="evidence" value="ECO:0007669"/>
    <property type="project" value="UniProtKB-SubCell"/>
</dbReference>
<keyword evidence="4 6" id="KW-1133">Transmembrane helix</keyword>
<dbReference type="Gene3D" id="1.20.1250.20">
    <property type="entry name" value="MFS general substrate transporter like domains"/>
    <property type="match status" value="2"/>
</dbReference>
<feature type="transmembrane region" description="Helical" evidence="6">
    <location>
        <begin position="360"/>
        <end position="379"/>
    </location>
</feature>
<dbReference type="PANTHER" id="PTHR43124">
    <property type="entry name" value="PURINE EFFLUX PUMP PBUE"/>
    <property type="match status" value="1"/>
</dbReference>
<dbReference type="InterPro" id="IPR020846">
    <property type="entry name" value="MFS_dom"/>
</dbReference>
<keyword evidence="2" id="KW-1003">Cell membrane</keyword>
<evidence type="ECO:0000256" key="2">
    <source>
        <dbReference type="ARBA" id="ARBA00022475"/>
    </source>
</evidence>
<feature type="transmembrane region" description="Helical" evidence="6">
    <location>
        <begin position="95"/>
        <end position="120"/>
    </location>
</feature>
<dbReference type="AlphaFoldDB" id="A0A5B8LT47"/>
<keyword evidence="3 6" id="KW-0812">Transmembrane</keyword>
<reference evidence="8 9" key="1">
    <citation type="submission" date="2019-07" db="EMBL/GenBank/DDBJ databases">
        <title>Full genome sequence of Devosia sp. Gsoil 520.</title>
        <authorList>
            <person name="Im W.-T."/>
        </authorList>
    </citation>
    <scope>NUCLEOTIDE SEQUENCE [LARGE SCALE GENOMIC DNA]</scope>
    <source>
        <strain evidence="8 9">Gsoil 520</strain>
    </source>
</reference>
<evidence type="ECO:0000259" key="7">
    <source>
        <dbReference type="PROSITE" id="PS50850"/>
    </source>
</evidence>
<feature type="transmembrane region" description="Helical" evidence="6">
    <location>
        <begin position="70"/>
        <end position="89"/>
    </location>
</feature>
<evidence type="ECO:0000256" key="5">
    <source>
        <dbReference type="ARBA" id="ARBA00023136"/>
    </source>
</evidence>
<feature type="domain" description="Major facilitator superfamily (MFS) profile" evidence="7">
    <location>
        <begin position="4"/>
        <end position="382"/>
    </location>
</feature>
<dbReference type="EMBL" id="CP042304">
    <property type="protein sequence ID" value="QDZ11039.1"/>
    <property type="molecule type" value="Genomic_DNA"/>
</dbReference>
<feature type="transmembrane region" description="Helical" evidence="6">
    <location>
        <begin position="328"/>
        <end position="348"/>
    </location>
</feature>
<comment type="subcellular location">
    <subcellularLocation>
        <location evidence="1">Cell membrane</location>
        <topology evidence="1">Multi-pass membrane protein</topology>
    </subcellularLocation>
</comment>
<feature type="transmembrane region" description="Helical" evidence="6">
    <location>
        <begin position="158"/>
        <end position="182"/>
    </location>
</feature>
<dbReference type="CDD" id="cd17324">
    <property type="entry name" value="MFS_NepI_like"/>
    <property type="match status" value="1"/>
</dbReference>
<dbReference type="RefSeq" id="WP_146289844.1">
    <property type="nucleotide sequence ID" value="NZ_CP042304.1"/>
</dbReference>
<dbReference type="OrthoDB" id="9788453at2"/>
<accession>A0A5B8LT47</accession>
<dbReference type="InterPro" id="IPR050189">
    <property type="entry name" value="MFS_Efflux_Transporters"/>
</dbReference>
<dbReference type="Pfam" id="PF07690">
    <property type="entry name" value="MFS_1"/>
    <property type="match status" value="1"/>
</dbReference>